<name>F6L718_9NOSO</name>
<accession>F6L718</accession>
<protein>
    <recommendedName>
        <fullName evidence="1">DNA-directed RNA polymerase</fullName>
        <ecNumber evidence="1">2.7.7.6</ecNumber>
    </recommendedName>
</protein>
<evidence type="ECO:0000256" key="5">
    <source>
        <dbReference type="ARBA" id="ARBA00023163"/>
    </source>
</evidence>
<proteinExistence type="predicted"/>
<dbReference type="AlphaFoldDB" id="F6L718"/>
<dbReference type="GO" id="GO:0003899">
    <property type="term" value="F:DNA-directed RNA polymerase activity"/>
    <property type="evidence" value="ECO:0007669"/>
    <property type="project" value="UniProtKB-EC"/>
</dbReference>
<evidence type="ECO:0000256" key="4">
    <source>
        <dbReference type="ARBA" id="ARBA00022695"/>
    </source>
</evidence>
<evidence type="ECO:0000256" key="1">
    <source>
        <dbReference type="ARBA" id="ARBA00012418"/>
    </source>
</evidence>
<feature type="non-terminal residue" evidence="7">
    <location>
        <position position="173"/>
    </location>
</feature>
<organism evidence="7">
    <name type="scientific">Nostoc sp. LCRNK.3</name>
    <dbReference type="NCBI Taxonomy" id="1002845"/>
    <lineage>
        <taxon>Bacteria</taxon>
        <taxon>Bacillati</taxon>
        <taxon>Cyanobacteriota</taxon>
        <taxon>Cyanophyceae</taxon>
        <taxon>Nostocales</taxon>
        <taxon>Nostocaceae</taxon>
        <taxon>Nostoc</taxon>
    </lineage>
</organism>
<feature type="domain" description="RNA polymerase Rpb1" evidence="6">
    <location>
        <begin position="120"/>
        <end position="167"/>
    </location>
</feature>
<keyword evidence="3" id="KW-0808">Transferase</keyword>
<dbReference type="Pfam" id="PF04997">
    <property type="entry name" value="RNA_pol_Rpb1_1"/>
    <property type="match status" value="1"/>
</dbReference>
<dbReference type="EC" id="2.7.7.6" evidence="1"/>
<keyword evidence="4" id="KW-0548">Nucleotidyltransferase</keyword>
<dbReference type="GO" id="GO:0006351">
    <property type="term" value="P:DNA-templated transcription"/>
    <property type="evidence" value="ECO:0007669"/>
    <property type="project" value="InterPro"/>
</dbReference>
<keyword evidence="5" id="KW-0804">Transcription</keyword>
<evidence type="ECO:0000256" key="2">
    <source>
        <dbReference type="ARBA" id="ARBA00022478"/>
    </source>
</evidence>
<dbReference type="InterPro" id="IPR007080">
    <property type="entry name" value="RNA_pol_Rpb1_1"/>
</dbReference>
<dbReference type="GO" id="GO:0000428">
    <property type="term" value="C:DNA-directed RNA polymerase complex"/>
    <property type="evidence" value="ECO:0007669"/>
    <property type="project" value="UniProtKB-KW"/>
</dbReference>
<sequence>FLAWGYIGPPRDIMSPTSGFKDHYFFSKTLRECEIYSILCVSIRKRTSTSAVLMKIMLEMKTNLYCRSQCKVYRYGLGCSNVGPCGVYIDQKREFSGKKMAGFYGPPANFFRPLGGIDKFIATGSKPEWMVMTVIPVIPPDLRPMVQLDGGRFATSDLNDLYRRVITGIIVMY</sequence>
<dbReference type="SUPFAM" id="SSF64484">
    <property type="entry name" value="beta and beta-prime subunits of DNA dependent RNA-polymerase"/>
    <property type="match status" value="1"/>
</dbReference>
<dbReference type="GO" id="GO:0003677">
    <property type="term" value="F:DNA binding"/>
    <property type="evidence" value="ECO:0007669"/>
    <property type="project" value="InterPro"/>
</dbReference>
<evidence type="ECO:0000259" key="6">
    <source>
        <dbReference type="Pfam" id="PF04997"/>
    </source>
</evidence>
<reference evidence="7" key="1">
    <citation type="submission" date="2010-12" db="EMBL/GenBank/DDBJ databases">
        <title>Polyphasic characterization of local cyanobacterial isolates of Eastern UP and Western Bihar.</title>
        <authorList>
            <person name="Kumari N."/>
            <person name="Rai L.C."/>
            <person name="Narayan O.P."/>
        </authorList>
    </citation>
    <scope>NUCLEOTIDE SEQUENCE</scope>
    <source>
        <strain evidence="7">LCRNK.3</strain>
    </source>
</reference>
<keyword evidence="2" id="KW-0240">DNA-directed RNA polymerase</keyword>
<feature type="non-terminal residue" evidence="7">
    <location>
        <position position="1"/>
    </location>
</feature>
<evidence type="ECO:0000256" key="3">
    <source>
        <dbReference type="ARBA" id="ARBA00022679"/>
    </source>
</evidence>
<gene>
    <name evidence="7" type="primary">rpo</name>
</gene>
<dbReference type="EMBL" id="HQ836224">
    <property type="protein sequence ID" value="AEF33331.1"/>
    <property type="molecule type" value="Genomic_DNA"/>
</dbReference>
<evidence type="ECO:0000313" key="7">
    <source>
        <dbReference type="EMBL" id="AEF33331.1"/>
    </source>
</evidence>